<dbReference type="GO" id="GO:0003700">
    <property type="term" value="F:DNA-binding transcription factor activity"/>
    <property type="evidence" value="ECO:0007669"/>
    <property type="project" value="InterPro"/>
</dbReference>
<dbReference type="AlphaFoldDB" id="A0A9P8RJY8"/>
<dbReference type="PANTHER" id="PTHR46910">
    <property type="entry name" value="TRANSCRIPTION FACTOR PDR1"/>
    <property type="match status" value="1"/>
</dbReference>
<dbReference type="GO" id="GO:0008270">
    <property type="term" value="F:zinc ion binding"/>
    <property type="evidence" value="ECO:0007669"/>
    <property type="project" value="InterPro"/>
</dbReference>
<dbReference type="GO" id="GO:0003677">
    <property type="term" value="F:DNA binding"/>
    <property type="evidence" value="ECO:0007669"/>
    <property type="project" value="InterPro"/>
</dbReference>
<dbReference type="Pfam" id="PF04082">
    <property type="entry name" value="Fungal_trans"/>
    <property type="match status" value="1"/>
</dbReference>
<dbReference type="InterPro" id="IPR050987">
    <property type="entry name" value="AtrR-like"/>
</dbReference>
<dbReference type="EMBL" id="JAGPXC010000011">
    <property type="protein sequence ID" value="KAH6645451.1"/>
    <property type="molecule type" value="Genomic_DNA"/>
</dbReference>
<sequence length="536" mass="59769">MRSIKNQQDLGCFARTIFAPLPPKIYIMPLMRSALEDISKVWPLFDDDWIFHMIEEQYSTALNDCHSNSARWATINAILAIAVQWKAANNAVKDVFPISWSHFKNAFSIFPELVTQVPDFEACRAVLIMAIFMHGTADARTAHTLLTAAIQLAQVIGLYRRDLYLTTSPTENDRHMRVLWTINILGSNAAMKYGLRTPFDDGDDEMCLSSANAEASTGGLALPLAGVNILRLMAHLAAIQSKVHERLYSNVALRQEPIDRVRIVSQMDHQLEIWRVGLPATIRPAGSNPLTSIDLEPGVVNLHFAYYTTAWKIHMALQCPKAFHELIPPSMDASSVRGADWNIPLRSPTPVVGARVTLLVLQNMPSQPLVYHWQMLGYSVVAILTLVAAVLDDPSCPEALVNVRSVGEFINNLRRLQLEHGYELQTMILGLLEFYNVAHYVTRAAHDIPKYESAANQNENIPGLKKRDIQLALSRSADLMHVSQGFIGNMPVPCTEAAKIFLNTSDKTPVSNNGYGPFVPDVLKSQTYNFLFASRP</sequence>
<evidence type="ECO:0000256" key="1">
    <source>
        <dbReference type="ARBA" id="ARBA00023242"/>
    </source>
</evidence>
<evidence type="ECO:0000313" key="3">
    <source>
        <dbReference type="EMBL" id="KAH6645451.1"/>
    </source>
</evidence>
<dbReference type="GeneID" id="70127733"/>
<dbReference type="GO" id="GO:0006351">
    <property type="term" value="P:DNA-templated transcription"/>
    <property type="evidence" value="ECO:0007669"/>
    <property type="project" value="InterPro"/>
</dbReference>
<dbReference type="RefSeq" id="XP_045951965.1">
    <property type="nucleotide sequence ID" value="XM_046098841.1"/>
</dbReference>
<dbReference type="OrthoDB" id="3266505at2759"/>
<proteinExistence type="predicted"/>
<keyword evidence="1" id="KW-0539">Nucleus</keyword>
<dbReference type="InterPro" id="IPR007219">
    <property type="entry name" value="XnlR_reg_dom"/>
</dbReference>
<reference evidence="3" key="1">
    <citation type="journal article" date="2021" name="Nat. Commun.">
        <title>Genetic determinants of endophytism in the Arabidopsis root mycobiome.</title>
        <authorList>
            <person name="Mesny F."/>
            <person name="Miyauchi S."/>
            <person name="Thiergart T."/>
            <person name="Pickel B."/>
            <person name="Atanasova L."/>
            <person name="Karlsson M."/>
            <person name="Huettel B."/>
            <person name="Barry K.W."/>
            <person name="Haridas S."/>
            <person name="Chen C."/>
            <person name="Bauer D."/>
            <person name="Andreopoulos W."/>
            <person name="Pangilinan J."/>
            <person name="LaButti K."/>
            <person name="Riley R."/>
            <person name="Lipzen A."/>
            <person name="Clum A."/>
            <person name="Drula E."/>
            <person name="Henrissat B."/>
            <person name="Kohler A."/>
            <person name="Grigoriev I.V."/>
            <person name="Martin F.M."/>
            <person name="Hacquard S."/>
        </authorList>
    </citation>
    <scope>NUCLEOTIDE SEQUENCE</scope>
    <source>
        <strain evidence="3">MPI-SDFR-AT-0073</strain>
    </source>
</reference>
<dbReference type="Proteomes" id="UP000758603">
    <property type="component" value="Unassembled WGS sequence"/>
</dbReference>
<dbReference type="CDD" id="cd12148">
    <property type="entry name" value="fungal_TF_MHR"/>
    <property type="match status" value="1"/>
</dbReference>
<feature type="domain" description="Xylanolytic transcriptional activator regulatory" evidence="2">
    <location>
        <begin position="64"/>
        <end position="275"/>
    </location>
</feature>
<evidence type="ECO:0000259" key="2">
    <source>
        <dbReference type="Pfam" id="PF04082"/>
    </source>
</evidence>
<evidence type="ECO:0000313" key="4">
    <source>
        <dbReference type="Proteomes" id="UP000758603"/>
    </source>
</evidence>
<comment type="caution">
    <text evidence="3">The sequence shown here is derived from an EMBL/GenBank/DDBJ whole genome shotgun (WGS) entry which is preliminary data.</text>
</comment>
<gene>
    <name evidence="3" type="ORF">BKA67DRAFT_527318</name>
</gene>
<name>A0A9P8RJY8_9PEZI</name>
<protein>
    <recommendedName>
        <fullName evidence="2">Xylanolytic transcriptional activator regulatory domain-containing protein</fullName>
    </recommendedName>
</protein>
<keyword evidence="4" id="KW-1185">Reference proteome</keyword>
<dbReference type="PANTHER" id="PTHR46910:SF25">
    <property type="entry name" value="ABC-TRANSPORTER-REGULATING TRANSCRIPTION FACTOR"/>
    <property type="match status" value="1"/>
</dbReference>
<accession>A0A9P8RJY8</accession>
<organism evidence="3 4">
    <name type="scientific">Truncatella angustata</name>
    <dbReference type="NCBI Taxonomy" id="152316"/>
    <lineage>
        <taxon>Eukaryota</taxon>
        <taxon>Fungi</taxon>
        <taxon>Dikarya</taxon>
        <taxon>Ascomycota</taxon>
        <taxon>Pezizomycotina</taxon>
        <taxon>Sordariomycetes</taxon>
        <taxon>Xylariomycetidae</taxon>
        <taxon>Amphisphaeriales</taxon>
        <taxon>Sporocadaceae</taxon>
        <taxon>Truncatella</taxon>
    </lineage>
</organism>